<dbReference type="Proteomes" id="UP001152797">
    <property type="component" value="Unassembled WGS sequence"/>
</dbReference>
<dbReference type="GO" id="GO:0006508">
    <property type="term" value="P:proteolysis"/>
    <property type="evidence" value="ECO:0007669"/>
    <property type="project" value="InterPro"/>
</dbReference>
<evidence type="ECO:0000313" key="5">
    <source>
        <dbReference type="Proteomes" id="UP001152797"/>
    </source>
</evidence>
<gene>
    <name evidence="3" type="ORF">C1SCF055_LOCUS40664</name>
</gene>
<reference evidence="4" key="2">
    <citation type="submission" date="2024-04" db="EMBL/GenBank/DDBJ databases">
        <authorList>
            <person name="Chen Y."/>
            <person name="Shah S."/>
            <person name="Dougan E. K."/>
            <person name="Thang M."/>
            <person name="Chan C."/>
        </authorList>
    </citation>
    <scope>NUCLEOTIDE SEQUENCE [LARGE SCALE GENOMIC DNA]</scope>
</reference>
<keyword evidence="5" id="KW-1185">Reference proteome</keyword>
<dbReference type="InterPro" id="IPR001769">
    <property type="entry name" value="Gingipain"/>
</dbReference>
<proteinExistence type="predicted"/>
<feature type="transmembrane region" description="Helical" evidence="1">
    <location>
        <begin position="60"/>
        <end position="83"/>
    </location>
</feature>
<protein>
    <recommendedName>
        <fullName evidence="2">Gingipain domain-containing protein</fullName>
    </recommendedName>
</protein>
<dbReference type="AlphaFoldDB" id="A0A9P1DTA3"/>
<dbReference type="EMBL" id="CAMXCT010006555">
    <property type="protein sequence ID" value="CAI4015861.1"/>
    <property type="molecule type" value="Genomic_DNA"/>
</dbReference>
<dbReference type="EMBL" id="CAMXCT020006555">
    <property type="protein sequence ID" value="CAL1169236.1"/>
    <property type="molecule type" value="Genomic_DNA"/>
</dbReference>
<dbReference type="Gene3D" id="3.40.50.1460">
    <property type="match status" value="1"/>
</dbReference>
<name>A0A9P1DTA3_9DINO</name>
<evidence type="ECO:0000259" key="2">
    <source>
        <dbReference type="Pfam" id="PF01364"/>
    </source>
</evidence>
<accession>A0A9P1DTA3</accession>
<keyword evidence="1" id="KW-0812">Transmembrane</keyword>
<dbReference type="Pfam" id="PF01364">
    <property type="entry name" value="Peptidase_C25"/>
    <property type="match status" value="1"/>
</dbReference>
<reference evidence="3" key="1">
    <citation type="submission" date="2022-10" db="EMBL/GenBank/DDBJ databases">
        <authorList>
            <person name="Chen Y."/>
            <person name="Dougan E. K."/>
            <person name="Chan C."/>
            <person name="Rhodes N."/>
            <person name="Thang M."/>
        </authorList>
    </citation>
    <scope>NUCLEOTIDE SEQUENCE</scope>
</reference>
<dbReference type="SUPFAM" id="SSF52129">
    <property type="entry name" value="Caspase-like"/>
    <property type="match status" value="1"/>
</dbReference>
<comment type="caution">
    <text evidence="3">The sequence shown here is derived from an EMBL/GenBank/DDBJ whole genome shotgun (WGS) entry which is preliminary data.</text>
</comment>
<keyword evidence="1" id="KW-1133">Transmembrane helix</keyword>
<dbReference type="InterPro" id="IPR029030">
    <property type="entry name" value="Caspase-like_dom_sf"/>
</dbReference>
<organism evidence="3">
    <name type="scientific">Cladocopium goreaui</name>
    <dbReference type="NCBI Taxonomy" id="2562237"/>
    <lineage>
        <taxon>Eukaryota</taxon>
        <taxon>Sar</taxon>
        <taxon>Alveolata</taxon>
        <taxon>Dinophyceae</taxon>
        <taxon>Suessiales</taxon>
        <taxon>Symbiodiniaceae</taxon>
        <taxon>Cladocopium</taxon>
    </lineage>
</organism>
<dbReference type="OrthoDB" id="427876at2759"/>
<dbReference type="EMBL" id="CAMXCT030006555">
    <property type="protein sequence ID" value="CAL4803173.1"/>
    <property type="molecule type" value="Genomic_DNA"/>
</dbReference>
<keyword evidence="1" id="KW-0472">Membrane</keyword>
<evidence type="ECO:0000313" key="3">
    <source>
        <dbReference type="EMBL" id="CAI4015861.1"/>
    </source>
</evidence>
<dbReference type="GO" id="GO:0008234">
    <property type="term" value="F:cysteine-type peptidase activity"/>
    <property type="evidence" value="ECO:0007669"/>
    <property type="project" value="InterPro"/>
</dbReference>
<evidence type="ECO:0000256" key="1">
    <source>
        <dbReference type="SAM" id="Phobius"/>
    </source>
</evidence>
<feature type="domain" description="Gingipain" evidence="2">
    <location>
        <begin position="450"/>
        <end position="540"/>
    </location>
</feature>
<sequence>MKCFKHVLVDVKLGYSHMLGTWHALHLWAFKTHQTTCPVDKCPIPCSNFLIRTLSLSIPCFVSLVVMNAFMKLMFFTACLLFAKGVSSEDSCDAAASSRVLLQKTVAKSELATAAAFSWKLAGPGESCDVGCASYGMFCHGSQIFSVDSAQQVIAAAQEAGLTCNGTAGWGYENMPAICSDASCCGGNCVGICAYGIQLTNSCGGNAGGSYSRLCPCGNEAEVTTTTTTAPTVIVAKSKPPGFERSLFLLPAEPMLMLATIPAASKTGKEPAILSGISDAAAEDFLKSFQPETTFMVGAAQSMPGLANTVQLEATSPCSASLVLAKHFWPETSKAVVAKCDNYAAALMAAPLAAQQSVPLILDDGSGLTSIFTELKITDVTYVGSDGWSFGGVTVSTLHTAGDVFNALGKPEYLAVVNPADQSMSPFQSLSALAPMLATLRNGAVLPLEGDISAAAAKDQIQRHVAAHGMPKFLALVGGPQAIPLHCETGTLFFEEKCRDAPYGDLDEDMFMDVALGRVVARDLSSGSLLVSRIANYEYVRDPESEGKYAMGGKLKSSADTWRPALENVGFAAPEIVEYLDILKLKKLHVSAFLHLDHAGAGGMGHSFSYASEVLFSPSIFSSGGCSTAGFDKLSDPKDSVVLTLLHYGAVGFLGGPRNAITGSGLVHSTFWNQIALKKTMGEAFKDGWNNIAVNFQDQPGEEVIANYVMMNIALFGDPAFQLFIPGTPRETPAEVKLENGLLVASGPERWTKYKADQSLADEWSWHGNLYYFGAPGASSQKWYGHGHDNEYPYLYARFTTTQDVVSLKAVENVTLPLGWTGPERGRGYIGAAGTGVYVDKHPDGSRTLLWRVRLLDYDCETGEVKDTFVKQSYEIITTTTVTTMSPVGSCKASCSAAGFCCGTNSGCALPSCHQGCEVGLYEESVWSCIEKCQTMTECFQWNVAWGHSNLCTSCADTCDGEHCEPAGGCEHACHSLGLPAPPTTTTTTPPGPLQICKMKCADDGFCCGSDSGCERPSCQIGCELALVSATKDACLESCKGMTGCFNEVHGPSGSSWANQCTSCSSTCNGNHCEPEKGCEHACSNVFG</sequence>
<evidence type="ECO:0000313" key="4">
    <source>
        <dbReference type="EMBL" id="CAL1169236.1"/>
    </source>
</evidence>